<dbReference type="KEGG" id="lsf:I8J32_004670"/>
<keyword evidence="3" id="KW-1185">Reference proteome</keyword>
<dbReference type="Gene3D" id="3.90.226.10">
    <property type="entry name" value="2-enoyl-CoA Hydratase, Chain A, domain 1"/>
    <property type="match status" value="1"/>
</dbReference>
<feature type="signal peptide" evidence="1">
    <location>
        <begin position="1"/>
        <end position="26"/>
    </location>
</feature>
<dbReference type="SUPFAM" id="SSF52096">
    <property type="entry name" value="ClpP/crotonase"/>
    <property type="match status" value="1"/>
</dbReference>
<evidence type="ECO:0000313" key="2">
    <source>
        <dbReference type="EMBL" id="QSX79193.1"/>
    </source>
</evidence>
<dbReference type="InterPro" id="IPR006311">
    <property type="entry name" value="TAT_signal"/>
</dbReference>
<dbReference type="RefSeq" id="WP_200614788.1">
    <property type="nucleotide sequence ID" value="NZ_CP071518.1"/>
</dbReference>
<dbReference type="PROSITE" id="PS51318">
    <property type="entry name" value="TAT"/>
    <property type="match status" value="1"/>
</dbReference>
<keyword evidence="1" id="KW-0732">Signal</keyword>
<proteinExistence type="predicted"/>
<name>A0A975ATE3_9GAMM</name>
<dbReference type="AlphaFoldDB" id="A0A975ATE3"/>
<evidence type="ECO:0000313" key="3">
    <source>
        <dbReference type="Proteomes" id="UP000639274"/>
    </source>
</evidence>
<sequence>MRNRRIFVALSTAALSLGLLACQREAAVPVAPAPVTLGDDASDAAPVAVAATAASPLSQPMQTADYRRSTYWPPAALDIGQAWISCEYDYVAHGDGERLESLEFFSVVDALTPCQPTGVVRVRYQGKIGAGFTALVQRVAAIADRMEIPVRVLDIDSTGGHVEEAIRAGDSMGDARWAIWVREGSQCHSSCVLVLAGGDTRSIAGKVGIHRLFRDRSTANTRAELNAELREVSLQVRDYLARNGADTRIADLMMTTANRSLRLLTEAELREYGLEGRNAVQDDLDRIRVTRRCGEDFARRRDAWIRAFEGQCLQPGKAYEALDECGRGLEPHFGFPDAQCPDDSPSADQRRLPAVAAFGIAAPVRPPLSGKDALSVTPP</sequence>
<dbReference type="InterPro" id="IPR029045">
    <property type="entry name" value="ClpP/crotonase-like_dom_sf"/>
</dbReference>
<protein>
    <recommendedName>
        <fullName evidence="4">Peptidase S49 domain-containing protein</fullName>
    </recommendedName>
</protein>
<organism evidence="2 3">
    <name type="scientific">Agrilutibacter solisilvae</name>
    <dbReference type="NCBI Taxonomy" id="2763317"/>
    <lineage>
        <taxon>Bacteria</taxon>
        <taxon>Pseudomonadati</taxon>
        <taxon>Pseudomonadota</taxon>
        <taxon>Gammaproteobacteria</taxon>
        <taxon>Lysobacterales</taxon>
        <taxon>Lysobacteraceae</taxon>
        <taxon>Agrilutibacter</taxon>
    </lineage>
</organism>
<dbReference type="Proteomes" id="UP000639274">
    <property type="component" value="Chromosome"/>
</dbReference>
<reference evidence="2 3" key="1">
    <citation type="submission" date="2021-03" db="EMBL/GenBank/DDBJ databases">
        <title>Lysobacter sp. nov. isolated from soil of gangwondo yeongwol, south Korea.</title>
        <authorList>
            <person name="Kim K.R."/>
            <person name="Kim K.H."/>
            <person name="Jeon C.O."/>
        </authorList>
    </citation>
    <scope>NUCLEOTIDE SEQUENCE [LARGE SCALE GENOMIC DNA]</scope>
    <source>
        <strain evidence="2 3">R19</strain>
    </source>
</reference>
<dbReference type="EMBL" id="CP071518">
    <property type="protein sequence ID" value="QSX79193.1"/>
    <property type="molecule type" value="Genomic_DNA"/>
</dbReference>
<dbReference type="PROSITE" id="PS51257">
    <property type="entry name" value="PROKAR_LIPOPROTEIN"/>
    <property type="match status" value="1"/>
</dbReference>
<evidence type="ECO:0008006" key="4">
    <source>
        <dbReference type="Google" id="ProtNLM"/>
    </source>
</evidence>
<gene>
    <name evidence="2" type="ORF">I8J32_004670</name>
</gene>
<accession>A0A975ATE3</accession>
<evidence type="ECO:0000256" key="1">
    <source>
        <dbReference type="SAM" id="SignalP"/>
    </source>
</evidence>
<feature type="chain" id="PRO_5036925749" description="Peptidase S49 domain-containing protein" evidence="1">
    <location>
        <begin position="27"/>
        <end position="379"/>
    </location>
</feature>